<accession>A0A0F8RMG3</accession>
<evidence type="ECO:0000313" key="2">
    <source>
        <dbReference type="Proteomes" id="UP000034668"/>
    </source>
</evidence>
<evidence type="ECO:0000313" key="1">
    <source>
        <dbReference type="EMBL" id="KKH88673.1"/>
    </source>
</evidence>
<sequence>MPVLSIISCRMFEDELAHIISSDKEMKQLIVVENKDSFGLLRKLRSDNCLPRTSPLDRVPFLLGNGHGSGFMTISKPLLILPFFRKIHEKMKIKAAQELTVVVNLLKLGLHDDIEILRSEVYKNIK</sequence>
<organism evidence="1 2">
    <name type="scientific">Methanosarcina mazei</name>
    <name type="common">Methanosarcina frisia</name>
    <dbReference type="NCBI Taxonomy" id="2209"/>
    <lineage>
        <taxon>Archaea</taxon>
        <taxon>Methanobacteriati</taxon>
        <taxon>Methanobacteriota</taxon>
        <taxon>Stenosarchaea group</taxon>
        <taxon>Methanomicrobia</taxon>
        <taxon>Methanosarcinales</taxon>
        <taxon>Methanosarcinaceae</taxon>
        <taxon>Methanosarcina</taxon>
    </lineage>
</organism>
<protein>
    <recommendedName>
        <fullName evidence="3">DUF1638 domain-containing protein</fullName>
    </recommendedName>
</protein>
<gene>
    <name evidence="1" type="ORF">DU79_00470</name>
</gene>
<comment type="caution">
    <text evidence="1">The sequence shown here is derived from an EMBL/GenBank/DDBJ whole genome shotgun (WGS) entry which is preliminary data.</text>
</comment>
<reference evidence="1 2" key="1">
    <citation type="journal article" date="2015" name="ISME J.">
        <title>Genomic and phenotypic differentiation among Methanosarcina mazei populations from Columbia River sediment.</title>
        <authorList>
            <person name="Youngblut N.D."/>
            <person name="Wirth J.S."/>
            <person name="Henriksen J.R."/>
            <person name="Smith M."/>
            <person name="Simon H."/>
            <person name="Metcalf W.W."/>
            <person name="Whitaker R.J."/>
        </authorList>
    </citation>
    <scope>NUCLEOTIDE SEQUENCE [LARGE SCALE GENOMIC DNA]</scope>
    <source>
        <strain evidence="1 2">1.H.M.2.4</strain>
    </source>
</reference>
<feature type="non-terminal residue" evidence="1">
    <location>
        <position position="126"/>
    </location>
</feature>
<dbReference type="EMBL" id="JJQX01000238">
    <property type="protein sequence ID" value="KKH88673.1"/>
    <property type="molecule type" value="Genomic_DNA"/>
</dbReference>
<name>A0A0F8RMG3_METMZ</name>
<evidence type="ECO:0008006" key="3">
    <source>
        <dbReference type="Google" id="ProtNLM"/>
    </source>
</evidence>
<dbReference type="AlphaFoldDB" id="A0A0F8RMG3"/>
<proteinExistence type="predicted"/>
<dbReference type="Proteomes" id="UP000034668">
    <property type="component" value="Unassembled WGS sequence"/>
</dbReference>